<proteinExistence type="predicted"/>
<feature type="region of interest" description="Disordered" evidence="1">
    <location>
        <begin position="119"/>
        <end position="163"/>
    </location>
</feature>
<dbReference type="AlphaFoldDB" id="R7WF38"/>
<evidence type="ECO:0000256" key="1">
    <source>
        <dbReference type="SAM" id="MobiDB-lite"/>
    </source>
</evidence>
<organism evidence="2">
    <name type="scientific">Aegilops tauschii</name>
    <name type="common">Tausch's goatgrass</name>
    <name type="synonym">Aegilops squarrosa</name>
    <dbReference type="NCBI Taxonomy" id="37682"/>
    <lineage>
        <taxon>Eukaryota</taxon>
        <taxon>Viridiplantae</taxon>
        <taxon>Streptophyta</taxon>
        <taxon>Embryophyta</taxon>
        <taxon>Tracheophyta</taxon>
        <taxon>Spermatophyta</taxon>
        <taxon>Magnoliopsida</taxon>
        <taxon>Liliopsida</taxon>
        <taxon>Poales</taxon>
        <taxon>Poaceae</taxon>
        <taxon>BOP clade</taxon>
        <taxon>Pooideae</taxon>
        <taxon>Triticodae</taxon>
        <taxon>Triticeae</taxon>
        <taxon>Triticinae</taxon>
        <taxon>Aegilops</taxon>
    </lineage>
</organism>
<accession>R7WF38</accession>
<dbReference type="PANTHER" id="PTHR34061:SF15">
    <property type="entry name" value="EXPRESSED PROTEIN"/>
    <property type="match status" value="1"/>
</dbReference>
<feature type="compositionally biased region" description="Basic residues" evidence="1">
    <location>
        <begin position="134"/>
        <end position="152"/>
    </location>
</feature>
<sequence length="163" mass="16412">MESAGMMKMATGDRNTRLGILCSRMPPLAAAASSSRCAPFACRRGSAEQRSRGLDHASAPVPAAGQGCGRPLGRAAGVVGGGIAAAFFASLERCACVEVRTTDDLSDCSNCAMEAAPLMGDGGSSGRSSTHSSTARKKSKRKAGAGKGRRGGHGGFGCCESIN</sequence>
<reference evidence="2" key="1">
    <citation type="submission" date="2015-06" db="UniProtKB">
        <authorList>
            <consortium name="EnsemblPlants"/>
        </authorList>
    </citation>
    <scope>IDENTIFICATION</scope>
</reference>
<evidence type="ECO:0000313" key="2">
    <source>
        <dbReference type="EnsemblPlants" id="EMT18564"/>
    </source>
</evidence>
<name>R7WF38_AEGTA</name>
<dbReference type="PANTHER" id="PTHR34061">
    <property type="entry name" value="PROTEIN, PUTATIVE-RELATED"/>
    <property type="match status" value="1"/>
</dbReference>
<dbReference type="EnsemblPlants" id="EMT18564">
    <property type="protein sequence ID" value="EMT18564"/>
    <property type="gene ID" value="F775_43366"/>
</dbReference>
<protein>
    <submittedName>
        <fullName evidence="2">Uncharacterized protein</fullName>
    </submittedName>
</protein>